<accession>A0A835XXN2</accession>
<dbReference type="OrthoDB" id="48306at2759"/>
<comment type="caution">
    <text evidence="3">The sequence shown here is derived from an EMBL/GenBank/DDBJ whole genome shotgun (WGS) entry which is preliminary data.</text>
</comment>
<evidence type="ECO:0000256" key="1">
    <source>
        <dbReference type="SAM" id="MobiDB-lite"/>
    </source>
</evidence>
<keyword evidence="4" id="KW-1185">Reference proteome</keyword>
<sequence length="617" mass="63868">MSHVSQKSVDQVDELIRLVKPDVVAVELCKERLGLMLDPVQAATPPKVWHSRKILIEGIPEDGEPWPSQEQLRSLLTCVPGRPVTQPEIEADVVRLLATGLFGSCKPGASSAGRDEAPSFLARPTTSGSGSDVDLSLVAPLGALRFRVTPRSLPSVTAMEARVDSSLRSAHVDQAELDAICLKATDECKGGAPGMAVLLRTRQRVIEAVAARGAQAVVSFIGVDTGRVEMLVKASKASDPPYLSGLEPTAANGEGFGIEPFRPQRNSVQIGKKMFIPAETVDALRAKALGAAAAAAAEGAAGAAAAGAAGEAGMPHARVKVPLRDWTREEMEAKKPEPPARLPLRDELAALMSTAYARVQSKAGRTLGVEPGQAWRTALEAATAVGSGAVLLCDRPTDVTDQRMAAGLGADAGVRLISALAIIIGTAIFNASTSILPDGGEAGALAAAFAAAAAVAAPVVGPFIEVSRFAGMTAEQIEDAVAIKEAIDQGDMSKPLKLYGEDALLDWPGAFPALIEERDEFMARALAAVATGQPGVVPAFVLDQVDGRSVWRFGSPAGAPARAAPTGLGDGELGAAAGVRSVVGVIGSAHVRGMIRRWNDAVKGGAKELEPLLEDAQ</sequence>
<dbReference type="PANTHER" id="PTHR21530">
    <property type="entry name" value="PHEROMONE SHUTDOWN PROTEIN"/>
    <property type="match status" value="1"/>
</dbReference>
<dbReference type="InterPro" id="IPR046345">
    <property type="entry name" value="TraB_PrgY-like"/>
</dbReference>
<protein>
    <submittedName>
        <fullName evidence="3">Uncharacterized protein</fullName>
    </submittedName>
</protein>
<organism evidence="3 4">
    <name type="scientific">Edaphochlamys debaryana</name>
    <dbReference type="NCBI Taxonomy" id="47281"/>
    <lineage>
        <taxon>Eukaryota</taxon>
        <taxon>Viridiplantae</taxon>
        <taxon>Chlorophyta</taxon>
        <taxon>core chlorophytes</taxon>
        <taxon>Chlorophyceae</taxon>
        <taxon>CS clade</taxon>
        <taxon>Chlamydomonadales</taxon>
        <taxon>Chlamydomonadales incertae sedis</taxon>
        <taxon>Edaphochlamys</taxon>
    </lineage>
</organism>
<dbReference type="EMBL" id="JAEHOE010000047">
    <property type="protein sequence ID" value="KAG2492108.1"/>
    <property type="molecule type" value="Genomic_DNA"/>
</dbReference>
<dbReference type="AlphaFoldDB" id="A0A835XXN2"/>
<proteinExistence type="predicted"/>
<keyword evidence="2" id="KW-0472">Membrane</keyword>
<reference evidence="3" key="1">
    <citation type="journal article" date="2020" name="bioRxiv">
        <title>Comparative genomics of Chlamydomonas.</title>
        <authorList>
            <person name="Craig R.J."/>
            <person name="Hasan A.R."/>
            <person name="Ness R.W."/>
            <person name="Keightley P.D."/>
        </authorList>
    </citation>
    <scope>NUCLEOTIDE SEQUENCE</scope>
    <source>
        <strain evidence="3">CCAP 11/70</strain>
    </source>
</reference>
<evidence type="ECO:0000313" key="4">
    <source>
        <dbReference type="Proteomes" id="UP000612055"/>
    </source>
</evidence>
<dbReference type="PANTHER" id="PTHR21530:SF7">
    <property type="entry name" value="TRAB DOMAIN-CONTAINING PROTEIN"/>
    <property type="match status" value="1"/>
</dbReference>
<keyword evidence="2" id="KW-1133">Transmembrane helix</keyword>
<evidence type="ECO:0000256" key="2">
    <source>
        <dbReference type="SAM" id="Phobius"/>
    </source>
</evidence>
<name>A0A835XXN2_9CHLO</name>
<feature type="transmembrane region" description="Helical" evidence="2">
    <location>
        <begin position="412"/>
        <end position="436"/>
    </location>
</feature>
<gene>
    <name evidence="3" type="ORF">HYH03_009599</name>
</gene>
<feature type="transmembrane region" description="Helical" evidence="2">
    <location>
        <begin position="442"/>
        <end position="464"/>
    </location>
</feature>
<feature type="region of interest" description="Disordered" evidence="1">
    <location>
        <begin position="107"/>
        <end position="131"/>
    </location>
</feature>
<evidence type="ECO:0000313" key="3">
    <source>
        <dbReference type="EMBL" id="KAG2492108.1"/>
    </source>
</evidence>
<keyword evidence="2" id="KW-0812">Transmembrane</keyword>
<dbReference type="Proteomes" id="UP000612055">
    <property type="component" value="Unassembled WGS sequence"/>
</dbReference>